<comment type="caution">
    <text evidence="1">The sequence shown here is derived from an EMBL/GenBank/DDBJ whole genome shotgun (WGS) entry which is preliminary data.</text>
</comment>
<reference evidence="1 2" key="1">
    <citation type="submission" date="2020-03" db="EMBL/GenBank/DDBJ databases">
        <title>Roseomonas selenitidurans sp. nov. isolated from soil.</title>
        <authorList>
            <person name="Liu H."/>
        </authorList>
    </citation>
    <scope>NUCLEOTIDE SEQUENCE [LARGE SCALE GENOMIC DNA]</scope>
    <source>
        <strain evidence="1 2">JCM 15073</strain>
    </source>
</reference>
<dbReference type="RefSeq" id="WP_168046695.1">
    <property type="nucleotide sequence ID" value="NZ_JAATJR010000001.1"/>
</dbReference>
<dbReference type="Proteomes" id="UP000765160">
    <property type="component" value="Unassembled WGS sequence"/>
</dbReference>
<dbReference type="Pfam" id="PF10109">
    <property type="entry name" value="Phage_TAC_7"/>
    <property type="match status" value="1"/>
</dbReference>
<name>A0ABX1EW01_9PROT</name>
<accession>A0ABX1EW01</accession>
<dbReference type="EMBL" id="JAAVTX010000001">
    <property type="protein sequence ID" value="NKE43580.1"/>
    <property type="molecule type" value="Genomic_DNA"/>
</dbReference>
<gene>
    <name evidence="1" type="ORF">HB662_02245</name>
</gene>
<dbReference type="InterPro" id="IPR019289">
    <property type="entry name" value="Phage_tail_E/E"/>
</dbReference>
<organism evidence="1 2">
    <name type="scientific">Falsiroseomonas frigidaquae</name>
    <dbReference type="NCBI Taxonomy" id="487318"/>
    <lineage>
        <taxon>Bacteria</taxon>
        <taxon>Pseudomonadati</taxon>
        <taxon>Pseudomonadota</taxon>
        <taxon>Alphaproteobacteria</taxon>
        <taxon>Acetobacterales</taxon>
        <taxon>Roseomonadaceae</taxon>
        <taxon>Falsiroseomonas</taxon>
    </lineage>
</organism>
<evidence type="ECO:0000313" key="2">
    <source>
        <dbReference type="Proteomes" id="UP000765160"/>
    </source>
</evidence>
<sequence length="103" mass="11255">MDDLDEDLIEEIPPRVIRFPPVEYNGTTVADITLQPLTIEMIMAAQKQGNEIAQATHLIQRSAGIPPQLVAKLSPKVLEVASRYFARFLPVDPPAAGALPPRA</sequence>
<protein>
    <submittedName>
        <fullName evidence="1">Phage tail assembly protein</fullName>
    </submittedName>
</protein>
<proteinExistence type="predicted"/>
<evidence type="ECO:0000313" key="1">
    <source>
        <dbReference type="EMBL" id="NKE43580.1"/>
    </source>
</evidence>
<keyword evidence="2" id="KW-1185">Reference proteome</keyword>